<dbReference type="Pfam" id="PF02729">
    <property type="entry name" value="OTCace_N"/>
    <property type="match status" value="1"/>
</dbReference>
<dbReference type="EMBL" id="QICC01000022">
    <property type="protein sequence ID" value="RNM41984.1"/>
    <property type="molecule type" value="Genomic_DNA"/>
</dbReference>
<dbReference type="EMBL" id="PPTT01000034">
    <property type="protein sequence ID" value="RDB65955.1"/>
    <property type="molecule type" value="Genomic_DNA"/>
</dbReference>
<gene>
    <name evidence="7" type="primary">argF</name>
    <name evidence="6" type="ORF">C1876_15030</name>
    <name evidence="7" type="ORF">DMP09_07220</name>
</gene>
<dbReference type="Proteomes" id="UP000253817">
    <property type="component" value="Unassembled WGS sequence"/>
</dbReference>
<evidence type="ECO:0000256" key="3">
    <source>
        <dbReference type="RuleBase" id="RU003634"/>
    </source>
</evidence>
<evidence type="ECO:0000313" key="6">
    <source>
        <dbReference type="EMBL" id="RDB65955.1"/>
    </source>
</evidence>
<reference evidence="7" key="3">
    <citation type="journal article" date="2019" name="Microbiol. Resour. Announc.">
        <title>Draft Genome Sequences of Type Strains of Gordonibacter faecihominis, Paraeggerthella hongkongensis, Parvibacter caecicola,Slackia equolifaciens, Slackia faecicanis, and Slackia isoflavoniconvertens.</title>
        <authorList>
            <person name="Danylec N."/>
            <person name="Stoll D.A."/>
            <person name="Dotsch A."/>
            <person name="Huch M."/>
        </authorList>
    </citation>
    <scope>NUCLEOTIDE SEQUENCE</scope>
    <source>
        <strain evidence="7">DSM 16107</strain>
    </source>
</reference>
<sequence>MRVMPTLARNNHLLSTADLSADELKNILQLMKLLKDAHKQGVQLPLLKDKVLGMIFEISSTRTRISFETAMTELGGHAEFLAMGNLQIGDGHETMRDTAEVISRMTDGVIMRCNDHAYLEEFARFSYVPVFNGMTMDGHPTQALADVFTMMEHLPGTSLNEMTMLYLGDNNDNADKLVPIQRELMWMAAKLGMTYIACGPRDMWPSAADTAQFERFAAENASGARLICSDDPYEHIADVDFTVSDSFVFGMPEDDPQTIARHTKLFPAYQVNQALVDAGKPELGVLHCLPCQRDEEITSDVLDGPNSLAFEEAENRLHAQKAILVWFMRTDPKEEALKAYHLGKVEALLHSVERDVPSAIYHEDHSER</sequence>
<evidence type="ECO:0000313" key="9">
    <source>
        <dbReference type="Proteomes" id="UP000270112"/>
    </source>
</evidence>
<dbReference type="PANTHER" id="PTHR45753:SF3">
    <property type="entry name" value="ORNITHINE TRANSCARBAMYLASE, MITOCHONDRIAL"/>
    <property type="match status" value="1"/>
</dbReference>
<evidence type="ECO:0000259" key="5">
    <source>
        <dbReference type="Pfam" id="PF02729"/>
    </source>
</evidence>
<organism evidence="7 9">
    <name type="scientific">Eggerthella sinensis</name>
    <dbReference type="NCBI Taxonomy" id="242230"/>
    <lineage>
        <taxon>Bacteria</taxon>
        <taxon>Bacillati</taxon>
        <taxon>Actinomycetota</taxon>
        <taxon>Coriobacteriia</taxon>
        <taxon>Eggerthellales</taxon>
        <taxon>Eggerthellaceae</taxon>
        <taxon>Eggerthella</taxon>
    </lineage>
</organism>
<dbReference type="NCBIfam" id="TIGR00658">
    <property type="entry name" value="orni_carb_tr"/>
    <property type="match status" value="1"/>
</dbReference>
<reference evidence="9" key="2">
    <citation type="submission" date="2018-05" db="EMBL/GenBank/DDBJ databases">
        <title>Genome Sequencing of selected type strains of the family Eggerthellaceae.</title>
        <authorList>
            <person name="Danylec N."/>
            <person name="Stoll D.A."/>
            <person name="Doetsch A."/>
            <person name="Huch M."/>
        </authorList>
    </citation>
    <scope>NUCLEOTIDE SEQUENCE [LARGE SCALE GENOMIC DNA]</scope>
    <source>
        <strain evidence="9">DSM 16107</strain>
    </source>
</reference>
<dbReference type="InterPro" id="IPR036901">
    <property type="entry name" value="Asp/Orn_carbamoylTrfase_sf"/>
</dbReference>
<keyword evidence="1 3" id="KW-0808">Transferase</keyword>
<reference evidence="6 8" key="1">
    <citation type="journal article" date="2018" name="Elife">
        <title>Discovery and characterization of a prevalent human gut bacterial enzyme sufficient for the inactivation of a family of plant toxins.</title>
        <authorList>
            <person name="Koppel N."/>
            <person name="Bisanz J.E."/>
            <person name="Pandelia M.E."/>
            <person name="Turnbaugh P.J."/>
            <person name="Balskus E.P."/>
        </authorList>
    </citation>
    <scope>NUCLEOTIDE SEQUENCE [LARGE SCALE GENOMIC DNA]</scope>
    <source>
        <strain evidence="6 8">DSM 16107</strain>
    </source>
</reference>
<feature type="domain" description="Aspartate/ornithine carbamoyltransferase Asp/Orn-binding" evidence="4">
    <location>
        <begin position="161"/>
        <end position="326"/>
    </location>
</feature>
<dbReference type="InterPro" id="IPR006131">
    <property type="entry name" value="Asp_carbamoyltransf_Asp/Orn-bd"/>
</dbReference>
<dbReference type="EC" id="2.1.3.3" evidence="2"/>
<comment type="caution">
    <text evidence="7">The sequence shown here is derived from an EMBL/GenBank/DDBJ whole genome shotgun (WGS) entry which is preliminary data.</text>
</comment>
<evidence type="ECO:0000313" key="7">
    <source>
        <dbReference type="EMBL" id="RNM41984.1"/>
    </source>
</evidence>
<keyword evidence="8" id="KW-1185">Reference proteome</keyword>
<dbReference type="SUPFAM" id="SSF53671">
    <property type="entry name" value="Aspartate/ornithine carbamoyltransferase"/>
    <property type="match status" value="1"/>
</dbReference>
<dbReference type="PRINTS" id="PR00102">
    <property type="entry name" value="OTCASE"/>
</dbReference>
<dbReference type="GO" id="GO:0004585">
    <property type="term" value="F:ornithine carbamoyltransferase activity"/>
    <property type="evidence" value="ECO:0007669"/>
    <property type="project" value="UniProtKB-UniRule"/>
</dbReference>
<accession>A0A3N0IYC4</accession>
<dbReference type="Pfam" id="PF00185">
    <property type="entry name" value="OTCace"/>
    <property type="match status" value="1"/>
</dbReference>
<evidence type="ECO:0000256" key="1">
    <source>
        <dbReference type="ARBA" id="ARBA00022679"/>
    </source>
</evidence>
<evidence type="ECO:0000256" key="2">
    <source>
        <dbReference type="NCBIfam" id="TIGR00658"/>
    </source>
</evidence>
<evidence type="ECO:0000313" key="8">
    <source>
        <dbReference type="Proteomes" id="UP000253817"/>
    </source>
</evidence>
<dbReference type="InterPro" id="IPR006130">
    <property type="entry name" value="Asp/Orn_carbamoylTrfase"/>
</dbReference>
<dbReference type="InterPro" id="IPR002292">
    <property type="entry name" value="Orn/put_carbamltrans"/>
</dbReference>
<dbReference type="AlphaFoldDB" id="A0A3N0IYC4"/>
<dbReference type="InterPro" id="IPR006132">
    <property type="entry name" value="Asp/Orn_carbamoyltranf_P-bd"/>
</dbReference>
<protein>
    <recommendedName>
        <fullName evidence="2">Ornithine carbamoyltransferase</fullName>
        <ecNumber evidence="2">2.1.3.3</ecNumber>
    </recommendedName>
</protein>
<dbReference type="OrthoDB" id="9802587at2"/>
<comment type="similarity">
    <text evidence="3">Belongs to the aspartate/ornithine carbamoyltransferase superfamily.</text>
</comment>
<dbReference type="GO" id="GO:0042450">
    <property type="term" value="P:L-arginine biosynthetic process via ornithine"/>
    <property type="evidence" value="ECO:0007669"/>
    <property type="project" value="UniProtKB-UniRule"/>
</dbReference>
<dbReference type="Proteomes" id="UP000270112">
    <property type="component" value="Unassembled WGS sequence"/>
</dbReference>
<name>A0A3N0IYC4_9ACTN</name>
<proteinExistence type="inferred from homology"/>
<dbReference type="GO" id="GO:0016597">
    <property type="term" value="F:amino acid binding"/>
    <property type="evidence" value="ECO:0007669"/>
    <property type="project" value="InterPro"/>
</dbReference>
<dbReference type="RefSeq" id="WP_114547537.1">
    <property type="nucleotide sequence ID" value="NZ_CALJMG010000030.1"/>
</dbReference>
<dbReference type="PRINTS" id="PR00100">
    <property type="entry name" value="AOTCASE"/>
</dbReference>
<dbReference type="Gene3D" id="3.40.50.1370">
    <property type="entry name" value="Aspartate/ornithine carbamoyltransferase"/>
    <property type="match status" value="2"/>
</dbReference>
<evidence type="ECO:0000259" key="4">
    <source>
        <dbReference type="Pfam" id="PF00185"/>
    </source>
</evidence>
<dbReference type="PANTHER" id="PTHR45753">
    <property type="entry name" value="ORNITHINE CARBAMOYLTRANSFERASE, MITOCHONDRIAL"/>
    <property type="match status" value="1"/>
</dbReference>
<dbReference type="GO" id="GO:0019240">
    <property type="term" value="P:citrulline biosynthetic process"/>
    <property type="evidence" value="ECO:0007669"/>
    <property type="project" value="TreeGrafter"/>
</dbReference>
<feature type="domain" description="Aspartate/ornithine carbamoyltransferase carbamoyl-P binding" evidence="5">
    <location>
        <begin position="12"/>
        <end position="152"/>
    </location>
</feature>